<dbReference type="InterPro" id="IPR047746">
    <property type="entry name" value="Dae2/Tae2-like"/>
</dbReference>
<dbReference type="RefSeq" id="WP_217944881.1">
    <property type="nucleotide sequence ID" value="NZ_JAHTGR010000014.1"/>
</dbReference>
<protein>
    <submittedName>
        <fullName evidence="1">BPSL0067 family protein</fullName>
    </submittedName>
</protein>
<dbReference type="Proteomes" id="UP001162889">
    <property type="component" value="Unassembled WGS sequence"/>
</dbReference>
<organism evidence="1 3">
    <name type="scientific">Duganella violaceipulchra</name>
    <dbReference type="NCBI Taxonomy" id="2849652"/>
    <lineage>
        <taxon>Bacteria</taxon>
        <taxon>Pseudomonadati</taxon>
        <taxon>Pseudomonadota</taxon>
        <taxon>Betaproteobacteria</taxon>
        <taxon>Burkholderiales</taxon>
        <taxon>Oxalobacteraceae</taxon>
        <taxon>Telluria group</taxon>
        <taxon>Duganella</taxon>
    </lineage>
</organism>
<evidence type="ECO:0000313" key="1">
    <source>
        <dbReference type="EMBL" id="MBV6323930.1"/>
    </source>
</evidence>
<accession>A0AA41HD78</accession>
<dbReference type="AlphaFoldDB" id="A0AA41HD78"/>
<dbReference type="Proteomes" id="UP001155901">
    <property type="component" value="Unassembled WGS sequence"/>
</dbReference>
<proteinExistence type="predicted"/>
<reference evidence="1" key="1">
    <citation type="submission" date="2021-07" db="EMBL/GenBank/DDBJ databases">
        <title>Characterization of violacein-producing bacteria and related species.</title>
        <authorList>
            <person name="Wilson H.S."/>
            <person name="De Leon M.E."/>
        </authorList>
    </citation>
    <scope>NUCLEOTIDE SEQUENCE</scope>
    <source>
        <strain evidence="1">HSC-15S17</strain>
    </source>
</reference>
<dbReference type="EMBL" id="JAHTGR010000014">
    <property type="protein sequence ID" value="MBV6323930.1"/>
    <property type="molecule type" value="Genomic_DNA"/>
</dbReference>
<evidence type="ECO:0000313" key="4">
    <source>
        <dbReference type="Proteomes" id="UP001162889"/>
    </source>
</evidence>
<gene>
    <name evidence="1" type="ORF">KVP70_23630</name>
    <name evidence="2" type="ORF">L1274_004835</name>
</gene>
<comment type="caution">
    <text evidence="1">The sequence shown here is derived from an EMBL/GenBank/DDBJ whole genome shotgun (WGS) entry which is preliminary data.</text>
</comment>
<dbReference type="NCBIfam" id="NF033857">
    <property type="entry name" value="BPSL0067_fam"/>
    <property type="match status" value="1"/>
</dbReference>
<sequence length="129" mass="14450">MSYVYSKVDDLNGEDKVGTHQCVALVQKYTNAGPTSGWRQGEAVLGNQLIRKGTAIATFVNGRYPNHRHGNHAALFLRQAPNGIYVMDQWVGGKRKHIEEHFLPSRGKNKDGTFKNPSNNADAYFVIEY</sequence>
<reference evidence="2" key="2">
    <citation type="submission" date="2022-03" db="EMBL/GenBank/DDBJ databases">
        <title>Genome Encyclopedia of Bacteria and Archaea VI: Functional Genomics of Type Strains.</title>
        <authorList>
            <person name="Whitman W."/>
        </authorList>
    </citation>
    <scope>NUCLEOTIDE SEQUENCE</scope>
    <source>
        <strain evidence="2">HSC-15S17</strain>
    </source>
</reference>
<dbReference type="EMBL" id="JALJZU010000010">
    <property type="protein sequence ID" value="MCP2011089.1"/>
    <property type="molecule type" value="Genomic_DNA"/>
</dbReference>
<evidence type="ECO:0000313" key="3">
    <source>
        <dbReference type="Proteomes" id="UP001155901"/>
    </source>
</evidence>
<evidence type="ECO:0000313" key="2">
    <source>
        <dbReference type="EMBL" id="MCP2011089.1"/>
    </source>
</evidence>
<keyword evidence="4" id="KW-1185">Reference proteome</keyword>
<name>A0AA41HD78_9BURK</name>